<evidence type="ECO:0000313" key="1">
    <source>
        <dbReference type="EMBL" id="MVO09281.1"/>
    </source>
</evidence>
<proteinExistence type="predicted"/>
<gene>
    <name evidence="1" type="ORF">GOQ30_08940</name>
</gene>
<dbReference type="AlphaFoldDB" id="A0A6I4ILI5"/>
<evidence type="ECO:0000313" key="2">
    <source>
        <dbReference type="Proteomes" id="UP000431264"/>
    </source>
</evidence>
<dbReference type="OrthoDB" id="1430919at2"/>
<keyword evidence="2" id="KW-1185">Reference proteome</keyword>
<accession>A0A6I4ILI5</accession>
<sequence>MKKLLFLSFTVISTFTYSQVGIGTTTPNGALEITSTTQGIVPPRVALTATNVAAPVTNPQGGALLAGTFVWNTATAGASPNNVSPGLYYWDGSKWVAFAGASGGLDWSLQGNSGTTPGTNFLGTTDTQNVHFYTNNLERMRILSGGTIGINSVGSTASQVTVAGAGTNDAVAGTANDNVANAFWGRNANATGTAIIGATNGITGVFPSKGAGVAGSATNGVGVYGSTGNGAPNNAAHNGNFAGSFSLDTDNNVSTNNSSAFASIAGKNEQAIAAISGTTVRFLYGGYFIGGTASGGQSYSYVGLKYNHNNDATATGGTNYKIVGNGLVSTLIPDENNQPRIMFCPEAPEVLFEDYGVGQLTNGTTYIELDKIVAKSLKIDDKHPLKVFIQLEGECNGVYVTEKSDKGFKVKELNNGTSNVSFSWHIIGNRADAVDASGRVTSYHQDLRLPYGPKPLEETKLTSKKK</sequence>
<comment type="caution">
    <text evidence="1">The sequence shown here is derived from an EMBL/GenBank/DDBJ whole genome shotgun (WGS) entry which is preliminary data.</text>
</comment>
<dbReference type="RefSeq" id="WP_140997657.1">
    <property type="nucleotide sequence ID" value="NZ_VDCZ01000005.1"/>
</dbReference>
<name>A0A6I4ILI5_9FLAO</name>
<dbReference type="Proteomes" id="UP000431264">
    <property type="component" value="Unassembled WGS sequence"/>
</dbReference>
<reference evidence="2" key="1">
    <citation type="submission" date="2019-05" db="EMBL/GenBank/DDBJ databases">
        <title>Flavobacterium profundi sp. nov., isolated from a deep-sea seamount.</title>
        <authorList>
            <person name="Zhang D.-C."/>
        </authorList>
    </citation>
    <scope>NUCLEOTIDE SEQUENCE [LARGE SCALE GENOMIC DNA]</scope>
    <source>
        <strain evidence="2">TP390</strain>
    </source>
</reference>
<protein>
    <recommendedName>
        <fullName evidence="3">Trimeric autotransporter adhesin YadA-like head domain-containing protein</fullName>
    </recommendedName>
</protein>
<evidence type="ECO:0008006" key="3">
    <source>
        <dbReference type="Google" id="ProtNLM"/>
    </source>
</evidence>
<organism evidence="1 2">
    <name type="scientific">Flavobacterium profundi</name>
    <dbReference type="NCBI Taxonomy" id="1774945"/>
    <lineage>
        <taxon>Bacteria</taxon>
        <taxon>Pseudomonadati</taxon>
        <taxon>Bacteroidota</taxon>
        <taxon>Flavobacteriia</taxon>
        <taxon>Flavobacteriales</taxon>
        <taxon>Flavobacteriaceae</taxon>
        <taxon>Flavobacterium</taxon>
    </lineage>
</organism>
<dbReference type="EMBL" id="WQLW01000005">
    <property type="protein sequence ID" value="MVO09281.1"/>
    <property type="molecule type" value="Genomic_DNA"/>
</dbReference>